<feature type="transmembrane region" description="Helical" evidence="1">
    <location>
        <begin position="48"/>
        <end position="74"/>
    </location>
</feature>
<name>A0A2W2EHU7_9ACTN</name>
<dbReference type="PROSITE" id="PS51257">
    <property type="entry name" value="PROKAR_LIPOPROTEIN"/>
    <property type="match status" value="1"/>
</dbReference>
<accession>A0A2W2EHU7</accession>
<proteinExistence type="predicted"/>
<evidence type="ECO:0000256" key="1">
    <source>
        <dbReference type="SAM" id="Phobius"/>
    </source>
</evidence>
<dbReference type="Proteomes" id="UP000248924">
    <property type="component" value="Unassembled WGS sequence"/>
</dbReference>
<organism evidence="2 3">
    <name type="scientific">Micromonospora craterilacus</name>
    <dbReference type="NCBI Taxonomy" id="1655439"/>
    <lineage>
        <taxon>Bacteria</taxon>
        <taxon>Bacillati</taxon>
        <taxon>Actinomycetota</taxon>
        <taxon>Actinomycetes</taxon>
        <taxon>Micromonosporales</taxon>
        <taxon>Micromonosporaceae</taxon>
        <taxon>Micromonospora</taxon>
    </lineage>
</organism>
<feature type="transmembrane region" description="Helical" evidence="1">
    <location>
        <begin position="81"/>
        <end position="102"/>
    </location>
</feature>
<reference evidence="2 3" key="1">
    <citation type="submission" date="2018-01" db="EMBL/GenBank/DDBJ databases">
        <title>Draft genome sequence of Jishengella sp. NA12.</title>
        <authorList>
            <person name="Sahin N."/>
            <person name="Ay H."/>
            <person name="Saygin H."/>
        </authorList>
    </citation>
    <scope>NUCLEOTIDE SEQUENCE [LARGE SCALE GENOMIC DNA]</scope>
    <source>
        <strain evidence="2 3">NA12</strain>
    </source>
</reference>
<keyword evidence="1" id="KW-0472">Membrane</keyword>
<evidence type="ECO:0000313" key="2">
    <source>
        <dbReference type="EMBL" id="PZG23866.1"/>
    </source>
</evidence>
<keyword evidence="3" id="KW-1185">Reference proteome</keyword>
<keyword evidence="1" id="KW-0812">Transmembrane</keyword>
<feature type="transmembrane region" description="Helical" evidence="1">
    <location>
        <begin position="7"/>
        <end position="28"/>
    </location>
</feature>
<dbReference type="EMBL" id="POTY01000006">
    <property type="protein sequence ID" value="PZG23866.1"/>
    <property type="molecule type" value="Genomic_DNA"/>
</dbReference>
<gene>
    <name evidence="2" type="ORF">C1I95_02260</name>
</gene>
<evidence type="ECO:0008006" key="4">
    <source>
        <dbReference type="Google" id="ProtNLM"/>
    </source>
</evidence>
<keyword evidence="1" id="KW-1133">Transmembrane helix</keyword>
<dbReference type="AlphaFoldDB" id="A0A2W2EHU7"/>
<comment type="caution">
    <text evidence="2">The sequence shown here is derived from an EMBL/GenBank/DDBJ whole genome shotgun (WGS) entry which is preliminary data.</text>
</comment>
<protein>
    <recommendedName>
        <fullName evidence="4">Transmembrane protein</fullName>
    </recommendedName>
</protein>
<sequence>MRSWRELAATVVTVPLASFALLGCWFGLVSVMPSEPCPGDPADWERWWLPIAILLCALMILTAVLSIAVAWLGVSNPRRSAWPFLVVSLLGLAFSASLMILIDRVTSC</sequence>
<evidence type="ECO:0000313" key="3">
    <source>
        <dbReference type="Proteomes" id="UP000248924"/>
    </source>
</evidence>